<dbReference type="SUPFAM" id="SSF52540">
    <property type="entry name" value="P-loop containing nucleoside triphosphate hydrolases"/>
    <property type="match status" value="1"/>
</dbReference>
<gene>
    <name evidence="12" type="primary">SGS1_149</name>
    <name evidence="11" type="synonym">SGS1_30</name>
    <name evidence="11" type="ORF">PGT21_012384</name>
    <name evidence="12" type="ORF">PGTUg99_031343</name>
</gene>
<comment type="similarity">
    <text evidence="1">Belongs to the helicase family. RecQ subfamily.</text>
</comment>
<dbReference type="OrthoDB" id="2502526at2759"/>
<dbReference type="Pfam" id="PF00270">
    <property type="entry name" value="DEAD"/>
    <property type="match status" value="1"/>
</dbReference>
<dbReference type="EMBL" id="VSWC01000171">
    <property type="protein sequence ID" value="KAA1070444.1"/>
    <property type="molecule type" value="Genomic_DNA"/>
</dbReference>
<reference evidence="13 14" key="1">
    <citation type="submission" date="2019-05" db="EMBL/GenBank/DDBJ databases">
        <title>Emergence of the Ug99 lineage of the wheat stem rust pathogen through somatic hybridization.</title>
        <authorList>
            <person name="Li F."/>
            <person name="Upadhyaya N.M."/>
            <person name="Sperschneider J."/>
            <person name="Matny O."/>
            <person name="Nguyen-Phuc H."/>
            <person name="Mago R."/>
            <person name="Raley C."/>
            <person name="Miller M.E."/>
            <person name="Silverstein K.A.T."/>
            <person name="Henningsen E."/>
            <person name="Hirsch C.D."/>
            <person name="Visser B."/>
            <person name="Pretorius Z.A."/>
            <person name="Steffenson B.J."/>
            <person name="Schwessinger B."/>
            <person name="Dodds P.N."/>
            <person name="Figueroa M."/>
        </authorList>
    </citation>
    <scope>NUCLEOTIDE SEQUENCE [LARGE SCALE GENOMIC DNA]</scope>
    <source>
        <strain evidence="11">21-0</strain>
        <strain evidence="12 14">Ug99</strain>
    </source>
</reference>
<name>A0A5B0NL46_PUCGR</name>
<organism evidence="12 14">
    <name type="scientific">Puccinia graminis f. sp. tritici</name>
    <dbReference type="NCBI Taxonomy" id="56615"/>
    <lineage>
        <taxon>Eukaryota</taxon>
        <taxon>Fungi</taxon>
        <taxon>Dikarya</taxon>
        <taxon>Basidiomycota</taxon>
        <taxon>Pucciniomycotina</taxon>
        <taxon>Pucciniomycetes</taxon>
        <taxon>Pucciniales</taxon>
        <taxon>Pucciniaceae</taxon>
        <taxon>Puccinia</taxon>
    </lineage>
</organism>
<evidence type="ECO:0000256" key="4">
    <source>
        <dbReference type="ARBA" id="ARBA00023125"/>
    </source>
</evidence>
<feature type="domain" description="Helicase ATP-binding" evidence="9">
    <location>
        <begin position="59"/>
        <end position="253"/>
    </location>
</feature>
<feature type="region of interest" description="Disordered" evidence="8">
    <location>
        <begin position="655"/>
        <end position="717"/>
    </location>
</feature>
<evidence type="ECO:0000313" key="11">
    <source>
        <dbReference type="EMBL" id="KAA1070444.1"/>
    </source>
</evidence>
<keyword evidence="12" id="KW-0378">Hydrolase</keyword>
<evidence type="ECO:0000313" key="13">
    <source>
        <dbReference type="Proteomes" id="UP000324748"/>
    </source>
</evidence>
<feature type="compositionally biased region" description="Basic and acidic residues" evidence="8">
    <location>
        <begin position="678"/>
        <end position="698"/>
    </location>
</feature>
<keyword evidence="5" id="KW-0413">Isomerase</keyword>
<dbReference type="GO" id="GO:0005694">
    <property type="term" value="C:chromosome"/>
    <property type="evidence" value="ECO:0007669"/>
    <property type="project" value="TreeGrafter"/>
</dbReference>
<dbReference type="PANTHER" id="PTHR13710">
    <property type="entry name" value="DNA HELICASE RECQ FAMILY MEMBER"/>
    <property type="match status" value="1"/>
</dbReference>
<evidence type="ECO:0000256" key="2">
    <source>
        <dbReference type="ARBA" id="ARBA00022741"/>
    </source>
</evidence>
<dbReference type="GO" id="GO:0009378">
    <property type="term" value="F:four-way junction helicase activity"/>
    <property type="evidence" value="ECO:0007669"/>
    <property type="project" value="TreeGrafter"/>
</dbReference>
<sequence length="717" mass="80281">MVSTPRRSIPLPKRIWSRTGVNVYQKVFNMDQKKLREHISQTSVDFYGQFAKQMQVEAVLNLVEGRNTFLLAGTGFGKSRIPELFYKMIPGRTKAVVLVLNPLDSLGDNQVLEKTQAGFTAINLTKLTFNADVAADIKEGVYQFVYLSPEIFLNSKLFETIYFSSEFQNRLALVVVDEAHMIYIWGLVESSTAKHLTSAHFRHEDYGIFRPSYGKLGAQLLFRNDKPILLLSATCRPLAVEAIKKSLKLNEDSVTTLHAELTRPEIRMVRVTMEKSLASSLDAVKLFPSRNDVPDADMVPALVYSGSRNRTMTVLEVIDRARETPGRAFIPNGTCARRFHSCTGDQDKISTVADFANTVYPVVSCTMALGLGQNWKRVRMVAHMGRGDPASICQMIGRCGRDGRPGLAVMFVEKTRRGGKNRLEQFVRGAPQSDLDRMDAMAITPLCLRVAFSMDNLIGYVPLWADDENYINELTRQENMPVCRCSNCAPEDCGRLVENLIHANQSNFDSILDGTFSSSVPYNIKHKYPQKPTLKRKRKFTEADEIEISDFSDRLVADLHHHYETEVSPGGIIQALDLFGYDDCKAILASLDNINSSADLRGVIGGDCFIGQADWIFEWISRFRDSASFSSTQVEQVPKKARSSVTLKASKNALTQGNLGRGLPPRGPTKKAMAAEAARIRSLERKDAKERKDADNERRRRQVSQIMADSKKAYGSI</sequence>
<dbReference type="Proteomes" id="UP000325313">
    <property type="component" value="Unassembled WGS sequence"/>
</dbReference>
<comment type="caution">
    <text evidence="12">The sequence shown here is derived from an EMBL/GenBank/DDBJ whole genome shotgun (WGS) entry which is preliminary data.</text>
</comment>
<evidence type="ECO:0000313" key="14">
    <source>
        <dbReference type="Proteomes" id="UP000325313"/>
    </source>
</evidence>
<dbReference type="EMBL" id="VDEP01000404">
    <property type="protein sequence ID" value="KAA1089957.1"/>
    <property type="molecule type" value="Genomic_DNA"/>
</dbReference>
<dbReference type="PANTHER" id="PTHR13710:SF105">
    <property type="entry name" value="ATP-DEPENDENT DNA HELICASE Q1"/>
    <property type="match status" value="1"/>
</dbReference>
<evidence type="ECO:0000313" key="12">
    <source>
        <dbReference type="EMBL" id="KAA1089957.1"/>
    </source>
</evidence>
<evidence type="ECO:0000256" key="3">
    <source>
        <dbReference type="ARBA" id="ARBA00022840"/>
    </source>
</evidence>
<dbReference type="GO" id="GO:0005737">
    <property type="term" value="C:cytoplasm"/>
    <property type="evidence" value="ECO:0007669"/>
    <property type="project" value="TreeGrafter"/>
</dbReference>
<dbReference type="PROSITE" id="PS51192">
    <property type="entry name" value="HELICASE_ATP_BIND_1"/>
    <property type="match status" value="1"/>
</dbReference>
<keyword evidence="3" id="KW-0067">ATP-binding</keyword>
<comment type="catalytic activity">
    <reaction evidence="6">
        <text>Couples ATP hydrolysis with the unwinding of duplex DNA by translocating in the 3'-5' direction.</text>
        <dbReference type="EC" id="5.6.2.4"/>
    </reaction>
</comment>
<dbReference type="GO" id="GO:0003677">
    <property type="term" value="F:DNA binding"/>
    <property type="evidence" value="ECO:0007669"/>
    <property type="project" value="UniProtKB-KW"/>
</dbReference>
<dbReference type="SMART" id="SM00490">
    <property type="entry name" value="HELICc"/>
    <property type="match status" value="1"/>
</dbReference>
<keyword evidence="2" id="KW-0547">Nucleotide-binding</keyword>
<evidence type="ECO:0000256" key="1">
    <source>
        <dbReference type="ARBA" id="ARBA00005446"/>
    </source>
</evidence>
<dbReference type="PROSITE" id="PS51194">
    <property type="entry name" value="HELICASE_CTER"/>
    <property type="match status" value="1"/>
</dbReference>
<keyword evidence="13" id="KW-1185">Reference proteome</keyword>
<dbReference type="Pfam" id="PF00271">
    <property type="entry name" value="Helicase_C"/>
    <property type="match status" value="1"/>
</dbReference>
<evidence type="ECO:0000256" key="8">
    <source>
        <dbReference type="SAM" id="MobiDB-lite"/>
    </source>
</evidence>
<dbReference type="InterPro" id="IPR011545">
    <property type="entry name" value="DEAD/DEAH_box_helicase_dom"/>
</dbReference>
<dbReference type="EC" id="5.6.2.4" evidence="7"/>
<dbReference type="Proteomes" id="UP000324748">
    <property type="component" value="Unassembled WGS sequence"/>
</dbReference>
<evidence type="ECO:0000256" key="6">
    <source>
        <dbReference type="ARBA" id="ARBA00034617"/>
    </source>
</evidence>
<dbReference type="Gene3D" id="3.40.50.300">
    <property type="entry name" value="P-loop containing nucleotide triphosphate hydrolases"/>
    <property type="match status" value="2"/>
</dbReference>
<dbReference type="InterPro" id="IPR001650">
    <property type="entry name" value="Helicase_C-like"/>
</dbReference>
<evidence type="ECO:0000259" key="9">
    <source>
        <dbReference type="PROSITE" id="PS51192"/>
    </source>
</evidence>
<evidence type="ECO:0000259" key="10">
    <source>
        <dbReference type="PROSITE" id="PS51194"/>
    </source>
</evidence>
<dbReference type="GO" id="GO:0000724">
    <property type="term" value="P:double-strand break repair via homologous recombination"/>
    <property type="evidence" value="ECO:0007669"/>
    <property type="project" value="TreeGrafter"/>
</dbReference>
<dbReference type="InterPro" id="IPR014001">
    <property type="entry name" value="Helicase_ATP-bd"/>
</dbReference>
<dbReference type="SMART" id="SM00487">
    <property type="entry name" value="DEXDc"/>
    <property type="match status" value="1"/>
</dbReference>
<evidence type="ECO:0000256" key="7">
    <source>
        <dbReference type="ARBA" id="ARBA00034808"/>
    </source>
</evidence>
<dbReference type="AlphaFoldDB" id="A0A5B0NL46"/>
<keyword evidence="12" id="KW-0347">Helicase</keyword>
<accession>A0A5B0NL46</accession>
<proteinExistence type="inferred from homology"/>
<dbReference type="GO" id="GO:0005524">
    <property type="term" value="F:ATP binding"/>
    <property type="evidence" value="ECO:0007669"/>
    <property type="project" value="UniProtKB-KW"/>
</dbReference>
<dbReference type="InterPro" id="IPR027417">
    <property type="entry name" value="P-loop_NTPase"/>
</dbReference>
<feature type="domain" description="Helicase C-terminal" evidence="10">
    <location>
        <begin position="292"/>
        <end position="442"/>
    </location>
</feature>
<keyword evidence="4" id="KW-0238">DNA-binding</keyword>
<evidence type="ECO:0000256" key="5">
    <source>
        <dbReference type="ARBA" id="ARBA00023235"/>
    </source>
</evidence>
<dbReference type="GO" id="GO:0043138">
    <property type="term" value="F:3'-5' DNA helicase activity"/>
    <property type="evidence" value="ECO:0007669"/>
    <property type="project" value="UniProtKB-EC"/>
</dbReference>
<protein>
    <recommendedName>
        <fullName evidence="7">DNA 3'-5' helicase</fullName>
        <ecNumber evidence="7">5.6.2.4</ecNumber>
    </recommendedName>
</protein>